<reference evidence="2" key="1">
    <citation type="submission" date="2018-10" db="EMBL/GenBank/DDBJ databases">
        <authorList>
            <person name="Peiro R."/>
            <person name="Begona"/>
            <person name="Cbmso G."/>
            <person name="Lopez M."/>
            <person name="Gonzalez S."/>
            <person name="Sacristan E."/>
            <person name="Castillo E."/>
        </authorList>
    </citation>
    <scope>NUCLEOTIDE SEQUENCE [LARGE SCALE GENOMIC DNA]</scope>
</reference>
<dbReference type="AlphaFoldDB" id="A0A447CXW8"/>
<evidence type="ECO:0000313" key="1">
    <source>
        <dbReference type="EMBL" id="VCU10119.1"/>
    </source>
</evidence>
<dbReference type="Proteomes" id="UP000289200">
    <property type="component" value="Unassembled WGS sequence"/>
</dbReference>
<dbReference type="EMBL" id="UWOC01000161">
    <property type="protein sequence ID" value="VCU10119.1"/>
    <property type="molecule type" value="Genomic_DNA"/>
</dbReference>
<sequence>MRRSPPTTPPALPAAADGGTPALVDLVTDYELPRLFSALSITGQPRPLVRALDADERSRLERRAAELRTGLVAFGAGDADAVRAALSAMLTGYRSMRQQGDEAHATVAIMARVLADFPLWAIQRACLMVARGEAGLDRRWPPNDAEMHAIVARVVEPYRDTLARVSAMLTAPVEPPSARRLSRPRETVETRRGHVARVMADMDARRAARDKAAAPGV</sequence>
<proteinExistence type="predicted"/>
<accession>A0A447CXW8</accession>
<keyword evidence="2" id="KW-1185">Reference proteome</keyword>
<protein>
    <submittedName>
        <fullName evidence="1">Uncharacterized protein</fullName>
    </submittedName>
</protein>
<gene>
    <name evidence="1" type="ORF">RHODGE_RHODGE_03305</name>
</gene>
<name>A0A447CXW8_9BRAD</name>
<organism evidence="1 2">
    <name type="scientific">Rhodoplanes serenus</name>
    <dbReference type="NCBI Taxonomy" id="200615"/>
    <lineage>
        <taxon>Bacteria</taxon>
        <taxon>Pseudomonadati</taxon>
        <taxon>Pseudomonadota</taxon>
        <taxon>Alphaproteobacteria</taxon>
        <taxon>Hyphomicrobiales</taxon>
        <taxon>Nitrobacteraceae</taxon>
        <taxon>Rhodoplanes</taxon>
    </lineage>
</organism>
<evidence type="ECO:0000313" key="2">
    <source>
        <dbReference type="Proteomes" id="UP000289200"/>
    </source>
</evidence>
<comment type="caution">
    <text evidence="1">The sequence shown here is derived from an EMBL/GenBank/DDBJ whole genome shotgun (WGS) entry which is preliminary data.</text>
</comment>